<dbReference type="Pfam" id="PF08281">
    <property type="entry name" value="Sigma70_r4_2"/>
    <property type="match status" value="1"/>
</dbReference>
<proteinExistence type="inferred from homology"/>
<dbReference type="SUPFAM" id="SSF88946">
    <property type="entry name" value="Sigma2 domain of RNA polymerase sigma factors"/>
    <property type="match status" value="1"/>
</dbReference>
<dbReference type="RefSeq" id="WP_148590770.1">
    <property type="nucleotide sequence ID" value="NZ_CP042997.1"/>
</dbReference>
<reference evidence="9 10" key="1">
    <citation type="submission" date="2019-08" db="EMBL/GenBank/DDBJ databases">
        <title>Deep-cultivation of Planctomycetes and their phenomic and genomic characterization uncovers novel biology.</title>
        <authorList>
            <person name="Wiegand S."/>
            <person name="Jogler M."/>
            <person name="Boedeker C."/>
            <person name="Pinto D."/>
            <person name="Vollmers J."/>
            <person name="Rivas-Marin E."/>
            <person name="Kohn T."/>
            <person name="Peeters S.H."/>
            <person name="Heuer A."/>
            <person name="Rast P."/>
            <person name="Oberbeckmann S."/>
            <person name="Bunk B."/>
            <person name="Jeske O."/>
            <person name="Meyerdierks A."/>
            <person name="Storesund J.E."/>
            <person name="Kallscheuer N."/>
            <person name="Luecker S."/>
            <person name="Lage O.M."/>
            <person name="Pohl T."/>
            <person name="Merkel B.J."/>
            <person name="Hornburger P."/>
            <person name="Mueller R.-W."/>
            <person name="Bruemmer F."/>
            <person name="Labrenz M."/>
            <person name="Spormann A.M."/>
            <person name="Op den Camp H."/>
            <person name="Overmann J."/>
            <person name="Amann R."/>
            <person name="Jetten M.S.M."/>
            <person name="Mascher T."/>
            <person name="Medema M.H."/>
            <person name="Devos D.P."/>
            <person name="Kaster A.-K."/>
            <person name="Ovreas L."/>
            <person name="Rohde M."/>
            <person name="Galperin M.Y."/>
            <person name="Jogler C."/>
        </authorList>
    </citation>
    <scope>NUCLEOTIDE SEQUENCE [LARGE SCALE GENOMIC DNA]</scope>
    <source>
        <strain evidence="9 10">OJF2</strain>
    </source>
</reference>
<feature type="transmembrane region" description="Helical" evidence="6">
    <location>
        <begin position="268"/>
        <end position="290"/>
    </location>
</feature>
<sequence>MAAHGTGNAAREIGRIFDGGSLAGLDDAEVLRRFARGDEAAFEAVLARLGPMVLATCRRALRDEQDAEDAFQATFLVLLRRAGSLRRPERLGPWLHGVACRVASRIRAQAARRRQDEPRAARPEGLAGSPALGIESAELRSAIDEEISRLPERDRRAVVLCLLEGRSHEETARRLRCTVGSVRGRLDKARRTLKGRLIRRGVAPAAAATSLSAAGEANAAVPAPLLGGTVAMLAKAATAEAVSAAIAPGILEASRGVVRGMIAARLTAAAAIVLGLGVLAMAAAPLVVAIEPTPPRQDGSSKASDRRNVTVTGRVVDDEGNPVAGAAVAAGTDFREKEPDAEAVTDAEGRFALKGLKAGPVVLTVQGKGHAPDLLATTAAPGMKPVEFELKAAHAIRGRIVDADDKPIAGAPIAADEWRGHHTLRWHARTDAEGRYRWDDAPADMVLIDLGSLGYSGKRYWQAAPDAPEKTIPMRRPFRVRGRVTDAETGRPILAYSLVPGYAGPGPGDHDWANDRVREVRGSSFELDLSTERPNPVVRVEARGYAPAVSRRLDDPSSEAVVDFPLRKRAWIGGEVRLPDGPPAADVRVLAFGRGFVSIVDGRPMMESGPYRIAATGPDGTFGLPPMEPPYTVLALHARGLAWHRQEAAGGAPSATTLKLQPWGRVEGRLRLGGRPAPGQLIRISRADAQDRPAGAWWGDGTQTDPDGRFAFDRVVPGDVRLSRQVEVEAGKGIYSEVTPALVAAVRSGETTEVTLGGTGRPVVGKVQPPPGLARSGGWRHALGFVSPRPGAAAAPSRPGTGGAFPVEADGSFSIEGLAPGTYDVLLQVTPEPPDASRGPFGQVPLAMIRREVVIPDHPTGPDAPPLDLGTITPERVESQGAR</sequence>
<evidence type="ECO:0000313" key="9">
    <source>
        <dbReference type="EMBL" id="QEH31949.1"/>
    </source>
</evidence>
<dbReference type="GO" id="GO:0030246">
    <property type="term" value="F:carbohydrate binding"/>
    <property type="evidence" value="ECO:0007669"/>
    <property type="project" value="InterPro"/>
</dbReference>
<dbReference type="InterPro" id="IPR013784">
    <property type="entry name" value="Carb-bd-like_fold"/>
</dbReference>
<keyword evidence="3" id="KW-0731">Sigma factor</keyword>
<accession>A0A5B9VV04</accession>
<evidence type="ECO:0000256" key="4">
    <source>
        <dbReference type="ARBA" id="ARBA00023163"/>
    </source>
</evidence>
<dbReference type="InterPro" id="IPR013325">
    <property type="entry name" value="RNA_pol_sigma_r2"/>
</dbReference>
<dbReference type="OrthoDB" id="279966at2"/>
<evidence type="ECO:0000259" key="7">
    <source>
        <dbReference type="Pfam" id="PF04542"/>
    </source>
</evidence>
<feature type="domain" description="RNA polymerase sigma factor 70 region 4 type 2" evidence="8">
    <location>
        <begin position="142"/>
        <end position="193"/>
    </location>
</feature>
<keyword evidence="6" id="KW-1133">Transmembrane helix</keyword>
<keyword evidence="6" id="KW-0812">Transmembrane</keyword>
<dbReference type="SUPFAM" id="SSF49464">
    <property type="entry name" value="Carboxypeptidase regulatory domain-like"/>
    <property type="match status" value="1"/>
</dbReference>
<dbReference type="EMBL" id="CP042997">
    <property type="protein sequence ID" value="QEH31949.1"/>
    <property type="molecule type" value="Genomic_DNA"/>
</dbReference>
<dbReference type="Proteomes" id="UP000324233">
    <property type="component" value="Chromosome"/>
</dbReference>
<evidence type="ECO:0000256" key="1">
    <source>
        <dbReference type="ARBA" id="ARBA00010641"/>
    </source>
</evidence>
<name>A0A5B9VV04_9BACT</name>
<dbReference type="NCBIfam" id="TIGR02937">
    <property type="entry name" value="sigma70-ECF"/>
    <property type="match status" value="1"/>
</dbReference>
<dbReference type="KEGG" id="agv:OJF2_04160"/>
<keyword evidence="2" id="KW-0805">Transcription regulation</keyword>
<feature type="domain" description="RNA polymerase sigma-70 region 2" evidence="7">
    <location>
        <begin position="48"/>
        <end position="110"/>
    </location>
</feature>
<dbReference type="InterPro" id="IPR014284">
    <property type="entry name" value="RNA_pol_sigma-70_dom"/>
</dbReference>
<keyword evidence="6" id="KW-0472">Membrane</keyword>
<comment type="similarity">
    <text evidence="1">Belongs to the sigma-70 factor family. ECF subfamily.</text>
</comment>
<evidence type="ECO:0000256" key="6">
    <source>
        <dbReference type="SAM" id="Phobius"/>
    </source>
</evidence>
<dbReference type="Pfam" id="PF04542">
    <property type="entry name" value="Sigma70_r2"/>
    <property type="match status" value="1"/>
</dbReference>
<protein>
    <submittedName>
        <fullName evidence="9">ECF RNA polymerase sigma-E factor</fullName>
    </submittedName>
</protein>
<evidence type="ECO:0000256" key="2">
    <source>
        <dbReference type="ARBA" id="ARBA00023015"/>
    </source>
</evidence>
<gene>
    <name evidence="9" type="primary">rpoE_4</name>
    <name evidence="9" type="ORF">OJF2_04160</name>
</gene>
<dbReference type="InterPro" id="IPR013324">
    <property type="entry name" value="RNA_pol_sigma_r3/r4-like"/>
</dbReference>
<dbReference type="InterPro" id="IPR013249">
    <property type="entry name" value="RNA_pol_sigma70_r4_t2"/>
</dbReference>
<dbReference type="InterPro" id="IPR008969">
    <property type="entry name" value="CarboxyPept-like_regulatory"/>
</dbReference>
<dbReference type="InterPro" id="IPR039425">
    <property type="entry name" value="RNA_pol_sigma-70-like"/>
</dbReference>
<evidence type="ECO:0000256" key="3">
    <source>
        <dbReference type="ARBA" id="ARBA00023082"/>
    </source>
</evidence>
<dbReference type="SUPFAM" id="SSF88659">
    <property type="entry name" value="Sigma3 and sigma4 domains of RNA polymerase sigma factors"/>
    <property type="match status" value="1"/>
</dbReference>
<dbReference type="AlphaFoldDB" id="A0A5B9VV04"/>
<dbReference type="InterPro" id="IPR007627">
    <property type="entry name" value="RNA_pol_sigma70_r2"/>
</dbReference>
<dbReference type="PANTHER" id="PTHR43133">
    <property type="entry name" value="RNA POLYMERASE ECF-TYPE SIGMA FACTO"/>
    <property type="match status" value="1"/>
</dbReference>
<organism evidence="9 10">
    <name type="scientific">Aquisphaera giovannonii</name>
    <dbReference type="NCBI Taxonomy" id="406548"/>
    <lineage>
        <taxon>Bacteria</taxon>
        <taxon>Pseudomonadati</taxon>
        <taxon>Planctomycetota</taxon>
        <taxon>Planctomycetia</taxon>
        <taxon>Isosphaerales</taxon>
        <taxon>Isosphaeraceae</taxon>
        <taxon>Aquisphaera</taxon>
    </lineage>
</organism>
<dbReference type="GO" id="GO:0016987">
    <property type="term" value="F:sigma factor activity"/>
    <property type="evidence" value="ECO:0007669"/>
    <property type="project" value="UniProtKB-KW"/>
</dbReference>
<evidence type="ECO:0000259" key="8">
    <source>
        <dbReference type="Pfam" id="PF08281"/>
    </source>
</evidence>
<dbReference type="Pfam" id="PF13620">
    <property type="entry name" value="CarboxypepD_reg"/>
    <property type="match status" value="1"/>
</dbReference>
<dbReference type="Gene3D" id="1.10.10.10">
    <property type="entry name" value="Winged helix-like DNA-binding domain superfamily/Winged helix DNA-binding domain"/>
    <property type="match status" value="1"/>
</dbReference>
<dbReference type="PANTHER" id="PTHR43133:SF51">
    <property type="entry name" value="RNA POLYMERASE SIGMA FACTOR"/>
    <property type="match status" value="1"/>
</dbReference>
<dbReference type="Gene3D" id="2.60.40.1120">
    <property type="entry name" value="Carboxypeptidase-like, regulatory domain"/>
    <property type="match status" value="1"/>
</dbReference>
<dbReference type="Gene3D" id="1.10.1740.10">
    <property type="match status" value="1"/>
</dbReference>
<keyword evidence="4" id="KW-0804">Transcription</keyword>
<dbReference type="GO" id="GO:0006352">
    <property type="term" value="P:DNA-templated transcription initiation"/>
    <property type="evidence" value="ECO:0007669"/>
    <property type="project" value="InterPro"/>
</dbReference>
<evidence type="ECO:0000256" key="5">
    <source>
        <dbReference type="SAM" id="MobiDB-lite"/>
    </source>
</evidence>
<dbReference type="InterPro" id="IPR036388">
    <property type="entry name" value="WH-like_DNA-bd_sf"/>
</dbReference>
<feature type="region of interest" description="Disordered" evidence="5">
    <location>
        <begin position="856"/>
        <end position="883"/>
    </location>
</feature>
<keyword evidence="10" id="KW-1185">Reference proteome</keyword>
<dbReference type="CDD" id="cd06171">
    <property type="entry name" value="Sigma70_r4"/>
    <property type="match status" value="1"/>
</dbReference>
<evidence type="ECO:0000313" key="10">
    <source>
        <dbReference type="Proteomes" id="UP000324233"/>
    </source>
</evidence>
<dbReference type="GO" id="GO:0003677">
    <property type="term" value="F:DNA binding"/>
    <property type="evidence" value="ECO:0007669"/>
    <property type="project" value="InterPro"/>
</dbReference>
<dbReference type="SUPFAM" id="SSF49452">
    <property type="entry name" value="Starch-binding domain-like"/>
    <property type="match status" value="1"/>
</dbReference>